<keyword evidence="4 7" id="KW-1133">Transmembrane helix</keyword>
<organism evidence="9 10">
    <name type="scientific">Mortierella isabellina</name>
    <name type="common">Filamentous fungus</name>
    <name type="synonym">Umbelopsis isabellina</name>
    <dbReference type="NCBI Taxonomy" id="91625"/>
    <lineage>
        <taxon>Eukaryota</taxon>
        <taxon>Fungi</taxon>
        <taxon>Fungi incertae sedis</taxon>
        <taxon>Mucoromycota</taxon>
        <taxon>Mucoromycotina</taxon>
        <taxon>Umbelopsidomycetes</taxon>
        <taxon>Umbelopsidales</taxon>
        <taxon>Umbelopsidaceae</taxon>
        <taxon>Umbelopsis</taxon>
    </lineage>
</organism>
<dbReference type="PANTHER" id="PTHR12428">
    <property type="entry name" value="OXA1"/>
    <property type="match status" value="1"/>
</dbReference>
<dbReference type="InterPro" id="IPR028055">
    <property type="entry name" value="YidC/Oxa/ALB_C"/>
</dbReference>
<dbReference type="EMBL" id="JAEPQZ010000002">
    <property type="protein sequence ID" value="KAG2184386.1"/>
    <property type="molecule type" value="Genomic_DNA"/>
</dbReference>
<evidence type="ECO:0000256" key="5">
    <source>
        <dbReference type="ARBA" id="ARBA00023136"/>
    </source>
</evidence>
<dbReference type="InterPro" id="IPR001708">
    <property type="entry name" value="YidC/ALB3/OXA1/COX18"/>
</dbReference>
<sequence length="312" mass="35035">MSALTRVKQPLRRAISPSLSFNRYRTVQSLPIAVYCNKRCASTDASVPDQAISQTPEFIQTMLAANQQFIETFHGAGLPWWASIVTATVCLRSALTLPIAVYQQRAIGRMLAAAPIVQSWGETLKNQLAREGKIKGWEYERYNLELQKQYRAKVKQIYTQNDCRPIKSFLLPWFQIPLFVCMSFSIRGMVLAPETFESLSSGGFAWVTDLTARDPTMIFPIAIGMSNFLNVELNSMNARGKNQSFRQKTLQNVFRGLSFAIIPIAAQAPIALCLYWTTSSLYSVAQNVCFRVPTVRSFLKLPIVNKPSTTNA</sequence>
<keyword evidence="10" id="KW-1185">Reference proteome</keyword>
<evidence type="ECO:0000256" key="2">
    <source>
        <dbReference type="ARBA" id="ARBA00009877"/>
    </source>
</evidence>
<protein>
    <recommendedName>
        <fullName evidence="8">Membrane insertase YidC/Oxa/ALB C-terminal domain-containing protein</fullName>
    </recommendedName>
</protein>
<name>A0A8H7UG08_MORIS</name>
<comment type="similarity">
    <text evidence="2 6">Belongs to the OXA1/ALB3/YidC family.</text>
</comment>
<comment type="caution">
    <text evidence="9">The sequence shown here is derived from an EMBL/GenBank/DDBJ whole genome shotgun (WGS) entry which is preliminary data.</text>
</comment>
<feature type="transmembrane region" description="Helical" evidence="7">
    <location>
        <begin position="217"/>
        <end position="235"/>
    </location>
</feature>
<evidence type="ECO:0000259" key="8">
    <source>
        <dbReference type="Pfam" id="PF02096"/>
    </source>
</evidence>
<evidence type="ECO:0000256" key="7">
    <source>
        <dbReference type="SAM" id="Phobius"/>
    </source>
</evidence>
<gene>
    <name evidence="9" type="ORF">INT43_000295</name>
</gene>
<dbReference type="GO" id="GO:0032979">
    <property type="term" value="P:protein insertion into mitochondrial inner membrane from matrix"/>
    <property type="evidence" value="ECO:0007669"/>
    <property type="project" value="TreeGrafter"/>
</dbReference>
<evidence type="ECO:0000313" key="10">
    <source>
        <dbReference type="Proteomes" id="UP000654370"/>
    </source>
</evidence>
<dbReference type="CDD" id="cd20069">
    <property type="entry name" value="5TM_Oxa1-like"/>
    <property type="match status" value="1"/>
</dbReference>
<evidence type="ECO:0000256" key="1">
    <source>
        <dbReference type="ARBA" id="ARBA00004141"/>
    </source>
</evidence>
<evidence type="ECO:0000256" key="4">
    <source>
        <dbReference type="ARBA" id="ARBA00022989"/>
    </source>
</evidence>
<feature type="domain" description="Membrane insertase YidC/Oxa/ALB C-terminal" evidence="8">
    <location>
        <begin position="80"/>
        <end position="290"/>
    </location>
</feature>
<dbReference type="Proteomes" id="UP000654370">
    <property type="component" value="Unassembled WGS sequence"/>
</dbReference>
<feature type="transmembrane region" description="Helical" evidence="7">
    <location>
        <begin position="169"/>
        <end position="190"/>
    </location>
</feature>
<reference evidence="9" key="1">
    <citation type="submission" date="2020-12" db="EMBL/GenBank/DDBJ databases">
        <title>Metabolic potential, ecology and presence of endohyphal bacteria is reflected in genomic diversity of Mucoromycotina.</title>
        <authorList>
            <person name="Muszewska A."/>
            <person name="Okrasinska A."/>
            <person name="Steczkiewicz K."/>
            <person name="Drgas O."/>
            <person name="Orlowska M."/>
            <person name="Perlinska-Lenart U."/>
            <person name="Aleksandrzak-Piekarczyk T."/>
            <person name="Szatraj K."/>
            <person name="Zielenkiewicz U."/>
            <person name="Pilsyk S."/>
            <person name="Malc E."/>
            <person name="Mieczkowski P."/>
            <person name="Kruszewska J.S."/>
            <person name="Biernat P."/>
            <person name="Pawlowska J."/>
        </authorList>
    </citation>
    <scope>NUCLEOTIDE SEQUENCE</scope>
    <source>
        <strain evidence="9">WA0000067209</strain>
    </source>
</reference>
<evidence type="ECO:0000256" key="3">
    <source>
        <dbReference type="ARBA" id="ARBA00022692"/>
    </source>
</evidence>
<dbReference type="PANTHER" id="PTHR12428:SF65">
    <property type="entry name" value="CYTOCHROME C OXIDASE ASSEMBLY PROTEIN COX18, MITOCHONDRIAL"/>
    <property type="match status" value="1"/>
</dbReference>
<dbReference type="Pfam" id="PF02096">
    <property type="entry name" value="60KD_IMP"/>
    <property type="match status" value="1"/>
</dbReference>
<keyword evidence="3 6" id="KW-0812">Transmembrane</keyword>
<dbReference type="GO" id="GO:0005743">
    <property type="term" value="C:mitochondrial inner membrane"/>
    <property type="evidence" value="ECO:0007669"/>
    <property type="project" value="TreeGrafter"/>
</dbReference>
<keyword evidence="5 7" id="KW-0472">Membrane</keyword>
<dbReference type="AlphaFoldDB" id="A0A8H7UG08"/>
<dbReference type="OrthoDB" id="2148490at2759"/>
<evidence type="ECO:0000313" key="9">
    <source>
        <dbReference type="EMBL" id="KAG2184386.1"/>
    </source>
</evidence>
<evidence type="ECO:0000256" key="6">
    <source>
        <dbReference type="RuleBase" id="RU003945"/>
    </source>
</evidence>
<accession>A0A8H7UG08</accession>
<comment type="subcellular location">
    <subcellularLocation>
        <location evidence="1 6">Membrane</location>
        <topology evidence="1 6">Multi-pass membrane protein</topology>
    </subcellularLocation>
</comment>
<proteinExistence type="inferred from homology"/>
<feature type="transmembrane region" description="Helical" evidence="7">
    <location>
        <begin position="256"/>
        <end position="277"/>
    </location>
</feature>
<dbReference type="GO" id="GO:0032977">
    <property type="term" value="F:membrane insertase activity"/>
    <property type="evidence" value="ECO:0007669"/>
    <property type="project" value="InterPro"/>
</dbReference>
<dbReference type="GO" id="GO:0033617">
    <property type="term" value="P:mitochondrial respiratory chain complex IV assembly"/>
    <property type="evidence" value="ECO:0007669"/>
    <property type="project" value="TreeGrafter"/>
</dbReference>